<feature type="region of interest" description="Disordered" evidence="4">
    <location>
        <begin position="1"/>
        <end position="35"/>
    </location>
</feature>
<dbReference type="SUPFAM" id="SSF49899">
    <property type="entry name" value="Concanavalin A-like lectins/glucanases"/>
    <property type="match status" value="1"/>
</dbReference>
<organism evidence="6 7">
    <name type="scientific">Glarea lozoyensis (strain ATCC 20868 / MF5171)</name>
    <dbReference type="NCBI Taxonomy" id="1116229"/>
    <lineage>
        <taxon>Eukaryota</taxon>
        <taxon>Fungi</taxon>
        <taxon>Dikarya</taxon>
        <taxon>Ascomycota</taxon>
        <taxon>Pezizomycotina</taxon>
        <taxon>Leotiomycetes</taxon>
        <taxon>Helotiales</taxon>
        <taxon>Helotiaceae</taxon>
        <taxon>Glarea</taxon>
    </lineage>
</organism>
<keyword evidence="2 3" id="KW-0040">ANK repeat</keyword>
<accession>S3CH91</accession>
<dbReference type="PROSITE" id="PS50188">
    <property type="entry name" value="B302_SPRY"/>
    <property type="match status" value="1"/>
</dbReference>
<evidence type="ECO:0000256" key="1">
    <source>
        <dbReference type="ARBA" id="ARBA00022737"/>
    </source>
</evidence>
<keyword evidence="1" id="KW-0677">Repeat</keyword>
<dbReference type="SUPFAM" id="SSF48403">
    <property type="entry name" value="Ankyrin repeat"/>
    <property type="match status" value="3"/>
</dbReference>
<feature type="repeat" description="ANK" evidence="3">
    <location>
        <begin position="983"/>
        <end position="1005"/>
    </location>
</feature>
<dbReference type="eggNOG" id="KOG4177">
    <property type="taxonomic scope" value="Eukaryota"/>
</dbReference>
<dbReference type="SMART" id="SM00248">
    <property type="entry name" value="ANK"/>
    <property type="match status" value="20"/>
</dbReference>
<dbReference type="Gene3D" id="2.60.120.920">
    <property type="match status" value="1"/>
</dbReference>
<dbReference type="InterPro" id="IPR013320">
    <property type="entry name" value="ConA-like_dom_sf"/>
</dbReference>
<dbReference type="OMA" id="WCEREAV"/>
<evidence type="ECO:0000256" key="3">
    <source>
        <dbReference type="PROSITE-ProRule" id="PRU00023"/>
    </source>
</evidence>
<feature type="repeat" description="ANK" evidence="3">
    <location>
        <begin position="867"/>
        <end position="889"/>
    </location>
</feature>
<feature type="repeat" description="ANK" evidence="3">
    <location>
        <begin position="1348"/>
        <end position="1380"/>
    </location>
</feature>
<dbReference type="InterPro" id="IPR002110">
    <property type="entry name" value="Ankyrin_rpt"/>
</dbReference>
<dbReference type="InterPro" id="IPR003877">
    <property type="entry name" value="SPRY_dom"/>
</dbReference>
<dbReference type="PANTHER" id="PTHR24198:SF165">
    <property type="entry name" value="ANKYRIN REPEAT-CONTAINING PROTEIN-RELATED"/>
    <property type="match status" value="1"/>
</dbReference>
<feature type="repeat" description="ANK" evidence="3">
    <location>
        <begin position="1048"/>
        <end position="1080"/>
    </location>
</feature>
<reference evidence="6 7" key="1">
    <citation type="journal article" date="2013" name="BMC Genomics">
        <title>Genomics-driven discovery of the pneumocandin biosynthetic gene cluster in the fungus Glarea lozoyensis.</title>
        <authorList>
            <person name="Chen L."/>
            <person name="Yue Q."/>
            <person name="Zhang X."/>
            <person name="Xiang M."/>
            <person name="Wang C."/>
            <person name="Li S."/>
            <person name="Che Y."/>
            <person name="Ortiz-Lopez F.J."/>
            <person name="Bills G.F."/>
            <person name="Liu X."/>
            <person name="An Z."/>
        </authorList>
    </citation>
    <scope>NUCLEOTIDE SEQUENCE [LARGE SCALE GENOMIC DNA]</scope>
    <source>
        <strain evidence="7">ATCC 20868 / MF5171</strain>
    </source>
</reference>
<dbReference type="PANTHER" id="PTHR24198">
    <property type="entry name" value="ANKYRIN REPEAT AND PROTEIN KINASE DOMAIN-CONTAINING PROTEIN"/>
    <property type="match status" value="1"/>
</dbReference>
<feature type="repeat" description="ANK" evidence="3">
    <location>
        <begin position="1282"/>
        <end position="1314"/>
    </location>
</feature>
<dbReference type="InterPro" id="IPR044736">
    <property type="entry name" value="Gid1/RanBPM/SPLA_SPRY"/>
</dbReference>
<dbReference type="SMART" id="SM00449">
    <property type="entry name" value="SPRY"/>
    <property type="match status" value="1"/>
</dbReference>
<feature type="repeat" description="ANK" evidence="3">
    <location>
        <begin position="834"/>
        <end position="866"/>
    </location>
</feature>
<dbReference type="Gene3D" id="1.25.40.20">
    <property type="entry name" value="Ankyrin repeat-containing domain"/>
    <property type="match status" value="4"/>
</dbReference>
<dbReference type="GeneID" id="19467565"/>
<feature type="domain" description="B30.2/SPRY" evidence="5">
    <location>
        <begin position="1685"/>
        <end position="1882"/>
    </location>
</feature>
<evidence type="ECO:0000313" key="6">
    <source>
        <dbReference type="EMBL" id="EPE24664.1"/>
    </source>
</evidence>
<feature type="repeat" description="ANK" evidence="3">
    <location>
        <begin position="1117"/>
        <end position="1150"/>
    </location>
</feature>
<dbReference type="HOGENOM" id="CLU_232045_0_0_1"/>
<dbReference type="Proteomes" id="UP000016922">
    <property type="component" value="Unassembled WGS sequence"/>
</dbReference>
<proteinExistence type="predicted"/>
<dbReference type="InterPro" id="IPR036770">
    <property type="entry name" value="Ankyrin_rpt-contain_sf"/>
</dbReference>
<sequence length="1904" mass="210219">MSSMRRTKSTYERTETLARPSSISSNDRPSNNTHISDDIQTYLERSSKSMIRKQYSIWLVGVPDCPPNTSDHPFSTTNIIPQFVPTSNVYNFAILPDPVHDTDQSLTSYINSKAFQLLRQWSDSPTDSKEWNELLLIGYGLGGVILKQAIILGLRDGTYVKVILRISNLIFWNASDSASILSDQYATLFRKYSANGKEIPYTLYSPVISDQISVILEDYKCVSRRFRTRDFTSPTPPTSLKFENVVIATEPTKSISRATPVKDFLTRELASASQDNAQCHEFLLQIDPFDKANPQGPTGLPFIKRDVAYLHHLAKFVDDADQRTIIKVVDIQGLGESNVLHSLAREFSKDDTKTVIELSRSSCISFSKPEAALQCSFISEILLQRPYLYSRIEYFIKRGSEYGFGETRLLSVLLSAILNLKFLQIVVIIDDFKALTTRFNDAFKALMHMASSVESNLKVVVSGDREGAQLIEQAEVIFDMEEDRPGNEALQAQFGSFFATQPALLPGCELVCDKLWKMNRTKLESFMILKLLSRSGIISAPSALLRHIDMVPRKTVKIYDYFWSSLQSRPAETTGWAVDCLSWVFLSARPLREQEVACGAAISSASELGRIPQLNEYLSADLFSDLDRYAGVFVKQEDGCILPFHNSASDFLGFNSVQARGAKSWQDKFHTHASLTKHCLEYISIFVEDVEIIRQELTGETQHLKIPDTPEHSFLSYACIFWPNHYFEARTQFGQNSEAVQRLNVQIMKFLASSAMVKWYELYRANIPPLVNSDRYELTPLAVSTDLGLVEISLQLLDEFRPPLNVAELDACLDVALKRRVFPVAKRLLELKARGNNALHLAAEIGNASLIDDILANGIEIDSVDDYGSTALHVAVQYRHLEVAKTLLRLQSVRPQAETIDDTGVASVMLQLGRNGNSILHSACLGGDLEIVRWVMATEPHLEVTKRNRFEETPLHLAAAFGHTEVVEFLQSIDADVQAMNTDGNSPLELASRGGHMSVLTLLLETTQPKTANAAFRFAAKHGDLLMIKSLLAAERVTQDNTLPLADNRGHALYLAASHGHANVVEYLLKSGSDPNERKNSNSRRSPLAEAAYEGHTHVIQRLLVGGANINLASGSSGDTPLHYAASRGKEQAVSELLKFKSCNLNARNGDKATPLHLSVMHPQVVERLLITGADQRILDDGDSTPLHKAVKIGCLESVKLLLRFGADDTSLDGSGLNPVNLAILHPHPFVASFLLQRNRDLINIKGGDGQTPLHYAARTEHEDLIAELIGMGADVEAADDEGCSPLHLAAKNGKEVAVRQLLGYKAAPDTVDSSGRTALHHAAASGNLNISAQLLEFDILINRVDSEGKSPLWLACYAGQLDIVQQLLNKGGVSSSNDEKNWTPLHAAYDSPEVVKLLLNREFNDEKGNLDGLGIDDRTDDGFTALMFAVAYSAPDVVKILIDAKANLEVRSTSDSTALHYATSDVDMVKILVEGGADVHARGGIPQPETCLETAARAGEHESVLFLLEKFTGPTVSPASAWAAEELLEALVATSDETCITHLISKSDAMVNIKLDGGYTALQKMLDKENVSAALCMIEKGADPWEFGGPFLSAIHQATHMRVISVEDSTIQSVLEKAISKPHYSTSEALLKFIQLAFELENSELWNVFPNRAEILHNVRDRDGWGLEDFSARAKHPYGLIERGLEPNSDGFSTPSTWVQPEAWSISGKDKNLEFEIAPDGLEVEATSTSYRMSFRANHPFPPRKSGVDYFEITILEGEPGQKSTTVTIGLCSEFANMSVNFAGHRQFSIGYHSDDGRIYDSTDDRGDEKMHTPAGQCKVFGRGDVVGCGVDWDREECFFTLNGVVLYSAKSKVIRRKLYPMISLKRGDEGVRVKVRGGFGGEVVFNLASRGKEVKVEGGGLE</sequence>
<dbReference type="InterPro" id="IPR001870">
    <property type="entry name" value="B30.2/SPRY"/>
</dbReference>
<dbReference type="Pfam" id="PF12796">
    <property type="entry name" value="Ank_2"/>
    <property type="match status" value="6"/>
</dbReference>
<dbReference type="eggNOG" id="KOG1477">
    <property type="taxonomic scope" value="Eukaryota"/>
</dbReference>
<feature type="repeat" description="ANK" evidence="3">
    <location>
        <begin position="950"/>
        <end position="982"/>
    </location>
</feature>
<dbReference type="CDD" id="cd12885">
    <property type="entry name" value="SPRY_RanBP_like"/>
    <property type="match status" value="1"/>
</dbReference>
<evidence type="ECO:0000256" key="4">
    <source>
        <dbReference type="SAM" id="MobiDB-lite"/>
    </source>
</evidence>
<dbReference type="InterPro" id="IPR043136">
    <property type="entry name" value="B30.2/SPRY_sf"/>
</dbReference>
<dbReference type="PROSITE" id="PS50088">
    <property type="entry name" value="ANK_REPEAT"/>
    <property type="match status" value="13"/>
</dbReference>
<dbReference type="OrthoDB" id="3535507at2759"/>
<feature type="repeat" description="ANK" evidence="3">
    <location>
        <begin position="1315"/>
        <end position="1347"/>
    </location>
</feature>
<name>S3CH91_GLAL2</name>
<evidence type="ECO:0000256" key="2">
    <source>
        <dbReference type="ARBA" id="ARBA00023043"/>
    </source>
</evidence>
<feature type="repeat" description="ANK" evidence="3">
    <location>
        <begin position="1182"/>
        <end position="1214"/>
    </location>
</feature>
<dbReference type="EMBL" id="KE145373">
    <property type="protein sequence ID" value="EPE24664.1"/>
    <property type="molecule type" value="Genomic_DNA"/>
</dbReference>
<dbReference type="RefSeq" id="XP_008088752.1">
    <property type="nucleotide sequence ID" value="XM_008090561.1"/>
</dbReference>
<evidence type="ECO:0000313" key="7">
    <source>
        <dbReference type="Proteomes" id="UP000016922"/>
    </source>
</evidence>
<dbReference type="PRINTS" id="PR01415">
    <property type="entry name" value="ANKYRIN"/>
</dbReference>
<dbReference type="Pfam" id="PF00023">
    <property type="entry name" value="Ank"/>
    <property type="match status" value="1"/>
</dbReference>
<dbReference type="PROSITE" id="PS50297">
    <property type="entry name" value="ANK_REP_REGION"/>
    <property type="match status" value="13"/>
</dbReference>
<feature type="repeat" description="ANK" evidence="3">
    <location>
        <begin position="1083"/>
        <end position="1115"/>
    </location>
</feature>
<evidence type="ECO:0000259" key="5">
    <source>
        <dbReference type="PROSITE" id="PS50188"/>
    </source>
</evidence>
<feature type="compositionally biased region" description="Polar residues" evidence="4">
    <location>
        <begin position="19"/>
        <end position="34"/>
    </location>
</feature>
<keyword evidence="7" id="KW-1185">Reference proteome</keyword>
<protein>
    <submittedName>
        <fullName evidence="6">Ankyrin repeat-containing protein</fullName>
    </submittedName>
</protein>
<dbReference type="KEGG" id="glz:GLAREA_08517"/>
<dbReference type="Pfam" id="PF00622">
    <property type="entry name" value="SPRY"/>
    <property type="match status" value="1"/>
</dbReference>
<gene>
    <name evidence="6" type="ORF">GLAREA_08517</name>
</gene>
<feature type="repeat" description="ANK" evidence="3">
    <location>
        <begin position="1249"/>
        <end position="1281"/>
    </location>
</feature>
<feature type="repeat" description="ANK" evidence="3">
    <location>
        <begin position="1422"/>
        <end position="1454"/>
    </location>
</feature>